<dbReference type="AlphaFoldDB" id="X0Z0V4"/>
<comment type="caution">
    <text evidence="1">The sequence shown here is derived from an EMBL/GenBank/DDBJ whole genome shotgun (WGS) entry which is preliminary data.</text>
</comment>
<dbReference type="EMBL" id="BART01007106">
    <property type="protein sequence ID" value="GAG54118.1"/>
    <property type="molecule type" value="Genomic_DNA"/>
</dbReference>
<reference evidence="1" key="1">
    <citation type="journal article" date="2014" name="Front. Microbiol.">
        <title>High frequency of phylogenetically diverse reductive dehalogenase-homologous genes in deep subseafloor sedimentary metagenomes.</title>
        <authorList>
            <person name="Kawai M."/>
            <person name="Futagami T."/>
            <person name="Toyoda A."/>
            <person name="Takaki Y."/>
            <person name="Nishi S."/>
            <person name="Hori S."/>
            <person name="Arai W."/>
            <person name="Tsubouchi T."/>
            <person name="Morono Y."/>
            <person name="Uchiyama I."/>
            <person name="Ito T."/>
            <person name="Fujiyama A."/>
            <person name="Inagaki F."/>
            <person name="Takami H."/>
        </authorList>
    </citation>
    <scope>NUCLEOTIDE SEQUENCE</scope>
    <source>
        <strain evidence="1">Expedition CK06-06</strain>
    </source>
</reference>
<organism evidence="1">
    <name type="scientific">marine sediment metagenome</name>
    <dbReference type="NCBI Taxonomy" id="412755"/>
    <lineage>
        <taxon>unclassified sequences</taxon>
        <taxon>metagenomes</taxon>
        <taxon>ecological metagenomes</taxon>
    </lineage>
</organism>
<proteinExistence type="predicted"/>
<evidence type="ECO:0000313" key="1">
    <source>
        <dbReference type="EMBL" id="GAG54118.1"/>
    </source>
</evidence>
<protein>
    <submittedName>
        <fullName evidence="1">Uncharacterized protein</fullName>
    </submittedName>
</protein>
<sequence>MRRNQKGPIRGFQQDFKQITSIQSQNGPTVGFYIADLVQFSAEFFGDIPKYNSGAVAKTKAFIIGIVQAFTASPSMAAR</sequence>
<name>X0Z0V4_9ZZZZ</name>
<accession>X0Z0V4</accession>
<gene>
    <name evidence="1" type="ORF">S01H4_16225</name>
</gene>